<reference evidence="8" key="2">
    <citation type="submission" date="2024-05" db="EMBL/GenBank/DDBJ databases">
        <authorList>
            <person name="Wolfe A."/>
        </authorList>
    </citation>
    <scope>NUCLEOTIDE SEQUENCE</scope>
    <source>
        <strain evidence="8">UMB1064</strain>
    </source>
</reference>
<evidence type="ECO:0000256" key="5">
    <source>
        <dbReference type="ARBA" id="ARBA00023136"/>
    </source>
</evidence>
<keyword evidence="2" id="KW-1003">Cell membrane</keyword>
<gene>
    <name evidence="8" type="ORF">QP460_004510</name>
</gene>
<dbReference type="GO" id="GO:0015075">
    <property type="term" value="F:monoatomic ion transmembrane transporter activity"/>
    <property type="evidence" value="ECO:0007669"/>
    <property type="project" value="InterPro"/>
</dbReference>
<dbReference type="NCBIfam" id="NF005930">
    <property type="entry name" value="PRK07948.1"/>
    <property type="match status" value="1"/>
</dbReference>
<protein>
    <submittedName>
        <fullName evidence="8">Monovalent cation/H+ antiporter complex subunit F</fullName>
    </submittedName>
</protein>
<evidence type="ECO:0000256" key="1">
    <source>
        <dbReference type="ARBA" id="ARBA00004651"/>
    </source>
</evidence>
<evidence type="ECO:0000313" key="8">
    <source>
        <dbReference type="EMBL" id="MEO3716848.1"/>
    </source>
</evidence>
<keyword evidence="3 7" id="KW-0812">Transmembrane</keyword>
<comment type="caution">
    <text evidence="8">The sequence shown here is derived from an EMBL/GenBank/DDBJ whole genome shotgun (WGS) entry which is preliminary data.</text>
</comment>
<reference evidence="8" key="1">
    <citation type="submission" date="2023-05" db="EMBL/GenBank/DDBJ databases">
        <authorList>
            <person name="Du J."/>
        </authorList>
    </citation>
    <scope>NUCLEOTIDE SEQUENCE</scope>
    <source>
        <strain evidence="8">UMB1064</strain>
    </source>
</reference>
<proteinExistence type="predicted"/>
<evidence type="ECO:0000256" key="4">
    <source>
        <dbReference type="ARBA" id="ARBA00022989"/>
    </source>
</evidence>
<keyword evidence="5 7" id="KW-0472">Membrane</keyword>
<feature type="region of interest" description="Disordered" evidence="6">
    <location>
        <begin position="90"/>
        <end position="136"/>
    </location>
</feature>
<evidence type="ECO:0000256" key="2">
    <source>
        <dbReference type="ARBA" id="ARBA00022475"/>
    </source>
</evidence>
<feature type="compositionally biased region" description="Low complexity" evidence="6">
    <location>
        <begin position="116"/>
        <end position="136"/>
    </location>
</feature>
<keyword evidence="4 7" id="KW-1133">Transmembrane helix</keyword>
<dbReference type="InterPro" id="IPR036259">
    <property type="entry name" value="MFS_trans_sf"/>
</dbReference>
<dbReference type="GO" id="GO:0005886">
    <property type="term" value="C:plasma membrane"/>
    <property type="evidence" value="ECO:0007669"/>
    <property type="project" value="UniProtKB-SubCell"/>
</dbReference>
<dbReference type="Pfam" id="PF04066">
    <property type="entry name" value="MrpF_PhaF"/>
    <property type="match status" value="1"/>
</dbReference>
<dbReference type="RefSeq" id="WP_049169910.1">
    <property type="nucleotide sequence ID" value="NZ_JASOMP010000002.1"/>
</dbReference>
<dbReference type="Proteomes" id="UP001223646">
    <property type="component" value="Unassembled WGS sequence"/>
</dbReference>
<accession>A0AAW9SRY7</accession>
<evidence type="ECO:0000256" key="6">
    <source>
        <dbReference type="SAM" id="MobiDB-lite"/>
    </source>
</evidence>
<dbReference type="InterPro" id="IPR007208">
    <property type="entry name" value="MrpF/PhaF-like"/>
</dbReference>
<name>A0AAW9SRY7_CORAY</name>
<evidence type="ECO:0000256" key="3">
    <source>
        <dbReference type="ARBA" id="ARBA00022692"/>
    </source>
</evidence>
<evidence type="ECO:0000313" key="9">
    <source>
        <dbReference type="Proteomes" id="UP001223646"/>
    </source>
</evidence>
<evidence type="ECO:0000256" key="7">
    <source>
        <dbReference type="SAM" id="Phobius"/>
    </source>
</evidence>
<dbReference type="AlphaFoldDB" id="A0AAW9SRY7"/>
<feature type="transmembrane region" description="Helical" evidence="7">
    <location>
        <begin position="6"/>
        <end position="26"/>
    </location>
</feature>
<organism evidence="8 9">
    <name type="scientific">Corynebacterium amycolatum</name>
    <dbReference type="NCBI Taxonomy" id="43765"/>
    <lineage>
        <taxon>Bacteria</taxon>
        <taxon>Bacillati</taxon>
        <taxon>Actinomycetota</taxon>
        <taxon>Actinomycetes</taxon>
        <taxon>Mycobacteriales</taxon>
        <taxon>Corynebacteriaceae</taxon>
        <taxon>Corynebacterium</taxon>
    </lineage>
</organism>
<feature type="transmembrane region" description="Helical" evidence="7">
    <location>
        <begin position="64"/>
        <end position="83"/>
    </location>
</feature>
<sequence length="136" mass="14161">MNPEVFNILLGVAAAGYFIAVMITLGHMIAGPNSLDRLVALESMTAMLQGMLAAFMAWSLDTSVVYPMLIVALLGFLSSLAVAKFRVPDEGKKPAKSARKGTGKAASKVATKKTAQKAAPKATPTAAPTTIKGEPK</sequence>
<comment type="subcellular location">
    <subcellularLocation>
        <location evidence="1">Cell membrane</location>
        <topology evidence="1">Multi-pass membrane protein</topology>
    </subcellularLocation>
</comment>
<dbReference type="EMBL" id="JASOOY020000013">
    <property type="protein sequence ID" value="MEO3716848.1"/>
    <property type="molecule type" value="Genomic_DNA"/>
</dbReference>
<dbReference type="SUPFAM" id="SSF103473">
    <property type="entry name" value="MFS general substrate transporter"/>
    <property type="match status" value="1"/>
</dbReference>